<organism evidence="10 11">
    <name type="scientific">Pseudomonas alkylphenolica</name>
    <dbReference type="NCBI Taxonomy" id="237609"/>
    <lineage>
        <taxon>Bacteria</taxon>
        <taxon>Pseudomonadati</taxon>
        <taxon>Pseudomonadota</taxon>
        <taxon>Gammaproteobacteria</taxon>
        <taxon>Pseudomonadales</taxon>
        <taxon>Pseudomonadaceae</taxon>
        <taxon>Pseudomonas</taxon>
    </lineage>
</organism>
<dbReference type="PANTHER" id="PTHR30203:SF32">
    <property type="entry name" value="CATION EFFLUX SYSTEM PROTEIN CUSC"/>
    <property type="match status" value="1"/>
</dbReference>
<keyword evidence="11" id="KW-1185">Reference proteome</keyword>
<name>A0A6I6GVZ2_9PSED</name>
<evidence type="ECO:0000256" key="6">
    <source>
        <dbReference type="ARBA" id="ARBA00023139"/>
    </source>
</evidence>
<dbReference type="InterPro" id="IPR010131">
    <property type="entry name" value="MdtP/NodT-like"/>
</dbReference>
<evidence type="ECO:0000256" key="5">
    <source>
        <dbReference type="ARBA" id="ARBA00023136"/>
    </source>
</evidence>
<evidence type="ECO:0000313" key="11">
    <source>
        <dbReference type="Proteomes" id="UP000426235"/>
    </source>
</evidence>
<dbReference type="Pfam" id="PF02321">
    <property type="entry name" value="OEP"/>
    <property type="match status" value="2"/>
</dbReference>
<accession>A0A6I6GVZ2</accession>
<keyword evidence="8 9" id="KW-0449">Lipoprotein</keyword>
<reference evidence="10" key="1">
    <citation type="submission" date="2019-12" db="EMBL/GenBank/DDBJ databases">
        <title>Hybrid Genome Assemblies of two High G+C Isolates from Undergraduate Microbiology Courses.</title>
        <authorList>
            <person name="Ne Ville C.J."/>
            <person name="Enright D."/>
            <person name="Hernandez I."/>
            <person name="Dodsworth J."/>
            <person name="Orwin P.M."/>
        </authorList>
    </citation>
    <scope>NUCLEOTIDE SEQUENCE [LARGE SCALE GENOMIC DNA]</scope>
    <source>
        <strain evidence="10">Neo</strain>
    </source>
</reference>
<comment type="subcellular location">
    <subcellularLocation>
        <location evidence="1 9">Cell outer membrane</location>
        <topology evidence="1 9">Lipid-anchor</topology>
    </subcellularLocation>
</comment>
<gene>
    <name evidence="10" type="primary">adeC</name>
    <name evidence="10" type="ORF">GPJ81_05685</name>
</gene>
<dbReference type="GO" id="GO:0015562">
    <property type="term" value="F:efflux transmembrane transporter activity"/>
    <property type="evidence" value="ECO:0007669"/>
    <property type="project" value="InterPro"/>
</dbReference>
<dbReference type="SUPFAM" id="SSF56954">
    <property type="entry name" value="Outer membrane efflux proteins (OEP)"/>
    <property type="match status" value="1"/>
</dbReference>
<evidence type="ECO:0000256" key="8">
    <source>
        <dbReference type="ARBA" id="ARBA00023288"/>
    </source>
</evidence>
<dbReference type="Proteomes" id="UP000426235">
    <property type="component" value="Chromosome"/>
</dbReference>
<dbReference type="GO" id="GO:0009279">
    <property type="term" value="C:cell outer membrane"/>
    <property type="evidence" value="ECO:0007669"/>
    <property type="project" value="UniProtKB-SubCell"/>
</dbReference>
<evidence type="ECO:0000313" key="10">
    <source>
        <dbReference type="EMBL" id="QGW76186.1"/>
    </source>
</evidence>
<dbReference type="Gene3D" id="1.20.1600.10">
    <property type="entry name" value="Outer membrane efflux proteins (OEP)"/>
    <property type="match status" value="1"/>
</dbReference>
<keyword evidence="5 9" id="KW-0472">Membrane</keyword>
<dbReference type="Gene3D" id="2.20.200.10">
    <property type="entry name" value="Outer membrane efflux proteins (OEP)"/>
    <property type="match status" value="1"/>
</dbReference>
<protein>
    <submittedName>
        <fullName evidence="10">AdeC/AdeK/OprM family multidrug efflux complex outer membrane factor</fullName>
    </submittedName>
</protein>
<keyword evidence="6 9" id="KW-0564">Palmitate</keyword>
<dbReference type="InterPro" id="IPR003423">
    <property type="entry name" value="OMP_efflux"/>
</dbReference>
<evidence type="ECO:0000256" key="3">
    <source>
        <dbReference type="ARBA" id="ARBA00022452"/>
    </source>
</evidence>
<evidence type="ECO:0000256" key="2">
    <source>
        <dbReference type="ARBA" id="ARBA00007613"/>
    </source>
</evidence>
<dbReference type="NCBIfam" id="TIGR01845">
    <property type="entry name" value="outer_NodT"/>
    <property type="match status" value="1"/>
</dbReference>
<evidence type="ECO:0000256" key="9">
    <source>
        <dbReference type="RuleBase" id="RU362097"/>
    </source>
</evidence>
<proteinExistence type="inferred from homology"/>
<sequence>MSKSLLSLAVTAFILGGCSLIPDYQTPDAPVAAQWPQGPAYSPTESANVAAAEQGWRQFFQDPALQQLIQTALVNNRDLKVAALNIDAYRAQYRIQRADLFPAVSANGNGSRQRLPGNLSQTGDAEITSQYSATLGVSAYELDLFGRVRSLTEQQLEIYLSSEEARRSTQIALVASVANAYFTWQADQDLLKLTEDTLKTYEQSYALTLRSNEVGVASALDLSQARTSVEGARVKLAQYQRLVAQDQNSLAVLLGTGVPDNLPAAKDLDSDLLAEVPAGLPSDVLHRRPDIQEAEHLLKAANANIGAARAAFFPSISLTANAGTISPDMGGLFKGGSGTWLFQPQINLPIFNAGALRASLDYSKIQKDINVAKYEKTIQTAFQEVSDGLAARKTFNEQLQAQRDLVSANQDYYRLAERRYRIGVDSNLTFLDAQRQLFNSQQSLITDRLSQLVSEVNLYKALGGGWYEQTGQAQQQAAAESSKG</sequence>
<evidence type="ECO:0000256" key="1">
    <source>
        <dbReference type="ARBA" id="ARBA00004459"/>
    </source>
</evidence>
<evidence type="ECO:0000256" key="7">
    <source>
        <dbReference type="ARBA" id="ARBA00023237"/>
    </source>
</evidence>
<dbReference type="PROSITE" id="PS51257">
    <property type="entry name" value="PROKAR_LIPOPROTEIN"/>
    <property type="match status" value="1"/>
</dbReference>
<evidence type="ECO:0000256" key="4">
    <source>
        <dbReference type="ARBA" id="ARBA00022692"/>
    </source>
</evidence>
<dbReference type="RefSeq" id="WP_157191305.1">
    <property type="nucleotide sequence ID" value="NZ_CP046621.1"/>
</dbReference>
<dbReference type="AlphaFoldDB" id="A0A6I6GVZ2"/>
<dbReference type="PANTHER" id="PTHR30203">
    <property type="entry name" value="OUTER MEMBRANE CATION EFFLUX PROTEIN"/>
    <property type="match status" value="1"/>
</dbReference>
<keyword evidence="3 9" id="KW-1134">Transmembrane beta strand</keyword>
<dbReference type="EMBL" id="CP046621">
    <property type="protein sequence ID" value="QGW76186.1"/>
    <property type="molecule type" value="Genomic_DNA"/>
</dbReference>
<comment type="similarity">
    <text evidence="2 9">Belongs to the outer membrane factor (OMF) (TC 1.B.17) family.</text>
</comment>
<keyword evidence="4 9" id="KW-0812">Transmembrane</keyword>
<keyword evidence="7" id="KW-0998">Cell outer membrane</keyword>